<dbReference type="KEGG" id="psco:LY89DRAFT_762950"/>
<feature type="non-terminal residue" evidence="2">
    <location>
        <position position="185"/>
    </location>
</feature>
<name>A0A194XQY2_MOLSC</name>
<feature type="compositionally biased region" description="Polar residues" evidence="1">
    <location>
        <begin position="1"/>
        <end position="12"/>
    </location>
</feature>
<evidence type="ECO:0000313" key="2">
    <source>
        <dbReference type="EMBL" id="KUJ22593.1"/>
    </source>
</evidence>
<proteinExistence type="predicted"/>
<evidence type="ECO:0000256" key="1">
    <source>
        <dbReference type="SAM" id="MobiDB-lite"/>
    </source>
</evidence>
<keyword evidence="3" id="KW-1185">Reference proteome</keyword>
<dbReference type="Proteomes" id="UP000070700">
    <property type="component" value="Unassembled WGS sequence"/>
</dbReference>
<dbReference type="AlphaFoldDB" id="A0A194XQY2"/>
<feature type="non-terminal residue" evidence="2">
    <location>
        <position position="1"/>
    </location>
</feature>
<dbReference type="RefSeq" id="XP_018076948.1">
    <property type="nucleotide sequence ID" value="XM_018221584.2"/>
</dbReference>
<feature type="region of interest" description="Disordered" evidence="1">
    <location>
        <begin position="1"/>
        <end position="22"/>
    </location>
</feature>
<evidence type="ECO:0000313" key="3">
    <source>
        <dbReference type="Proteomes" id="UP000070700"/>
    </source>
</evidence>
<sequence length="185" mass="21073">LGTLQRNENFHQLHQHHPKPSSLPLPLALPHGVKQGPDLSYKLRQHLKINRQLLGKRQNQFPQELIIHVLINISWDEPLALSLELCGRSKFFFDDFLHFGQILEGAWERGKAGFEIGGCVWGFVERHCECCLWVGGWGEDGYLHTFYEGRIAVDYHEASVSCWLSRSKCSLRLDLQVSLSAAGTV</sequence>
<dbReference type="EMBL" id="KQ947406">
    <property type="protein sequence ID" value="KUJ22593.1"/>
    <property type="molecule type" value="Genomic_DNA"/>
</dbReference>
<dbReference type="InParanoid" id="A0A194XQY2"/>
<accession>A0A194XQY2</accession>
<dbReference type="GeneID" id="28831310"/>
<organism evidence="2 3">
    <name type="scientific">Mollisia scopiformis</name>
    <name type="common">Conifer needle endophyte fungus</name>
    <name type="synonym">Phialocephala scopiformis</name>
    <dbReference type="NCBI Taxonomy" id="149040"/>
    <lineage>
        <taxon>Eukaryota</taxon>
        <taxon>Fungi</taxon>
        <taxon>Dikarya</taxon>
        <taxon>Ascomycota</taxon>
        <taxon>Pezizomycotina</taxon>
        <taxon>Leotiomycetes</taxon>
        <taxon>Helotiales</taxon>
        <taxon>Mollisiaceae</taxon>
        <taxon>Mollisia</taxon>
    </lineage>
</organism>
<protein>
    <submittedName>
        <fullName evidence="2">Uncharacterized protein</fullName>
    </submittedName>
</protein>
<reference evidence="2 3" key="1">
    <citation type="submission" date="2015-10" db="EMBL/GenBank/DDBJ databases">
        <title>Full genome of DAOMC 229536 Phialocephala scopiformis, a fungal endophyte of spruce producing the potent anti-insectan compound rugulosin.</title>
        <authorList>
            <consortium name="DOE Joint Genome Institute"/>
            <person name="Walker A.K."/>
            <person name="Frasz S.L."/>
            <person name="Seifert K.A."/>
            <person name="Miller J.D."/>
            <person name="Mondo S.J."/>
            <person name="Labutti K."/>
            <person name="Lipzen A."/>
            <person name="Dockter R."/>
            <person name="Kennedy M."/>
            <person name="Grigoriev I.V."/>
            <person name="Spatafora J.W."/>
        </authorList>
    </citation>
    <scope>NUCLEOTIDE SEQUENCE [LARGE SCALE GENOMIC DNA]</scope>
    <source>
        <strain evidence="2 3">CBS 120377</strain>
    </source>
</reference>
<gene>
    <name evidence="2" type="ORF">LY89DRAFT_762950</name>
</gene>